<dbReference type="Proteomes" id="UP001302349">
    <property type="component" value="Chromosome"/>
</dbReference>
<accession>A0ABZ0IV72</accession>
<evidence type="ECO:0000313" key="3">
    <source>
        <dbReference type="Proteomes" id="UP001302349"/>
    </source>
</evidence>
<dbReference type="SUPFAM" id="SSF52980">
    <property type="entry name" value="Restriction endonuclease-like"/>
    <property type="match status" value="1"/>
</dbReference>
<dbReference type="Gene3D" id="3.90.1570.10">
    <property type="entry name" value="tt1808, chain A"/>
    <property type="match status" value="1"/>
</dbReference>
<dbReference type="Pfam" id="PF05685">
    <property type="entry name" value="Uma2"/>
    <property type="match status" value="1"/>
</dbReference>
<feature type="domain" description="Putative restriction endonuclease" evidence="1">
    <location>
        <begin position="13"/>
        <end position="171"/>
    </location>
</feature>
<dbReference type="InterPro" id="IPR012296">
    <property type="entry name" value="Nuclease_put_TT1808"/>
</dbReference>
<proteinExistence type="predicted"/>
<dbReference type="RefSeq" id="WP_317490213.1">
    <property type="nucleotide sequence ID" value="NZ_CP136051.1"/>
</dbReference>
<reference evidence="2 3" key="1">
    <citation type="journal article" date="2023" name="Microbiol. Resour. Announc.">
        <title>Complete Genome Sequence of Imperialibacter roseus strain P4T.</title>
        <authorList>
            <person name="Tizabi D.R."/>
            <person name="Bachvaroff T."/>
            <person name="Hill R.T."/>
        </authorList>
    </citation>
    <scope>NUCLEOTIDE SEQUENCE [LARGE SCALE GENOMIC DNA]</scope>
    <source>
        <strain evidence="2 3">P4T</strain>
    </source>
</reference>
<dbReference type="PANTHER" id="PTHR35400:SF1">
    <property type="entry name" value="SLR1083 PROTEIN"/>
    <property type="match status" value="1"/>
</dbReference>
<keyword evidence="2" id="KW-0255">Endonuclease</keyword>
<dbReference type="EMBL" id="CP136051">
    <property type="protein sequence ID" value="WOK07537.1"/>
    <property type="molecule type" value="Genomic_DNA"/>
</dbReference>
<keyword evidence="3" id="KW-1185">Reference proteome</keyword>
<keyword evidence="2" id="KW-0378">Hydrolase</keyword>
<organism evidence="2 3">
    <name type="scientific">Imperialibacter roseus</name>
    <dbReference type="NCBI Taxonomy" id="1324217"/>
    <lineage>
        <taxon>Bacteria</taxon>
        <taxon>Pseudomonadati</taxon>
        <taxon>Bacteroidota</taxon>
        <taxon>Cytophagia</taxon>
        <taxon>Cytophagales</taxon>
        <taxon>Flammeovirgaceae</taxon>
        <taxon>Imperialibacter</taxon>
    </lineage>
</organism>
<dbReference type="CDD" id="cd06260">
    <property type="entry name" value="DUF820-like"/>
    <property type="match status" value="1"/>
</dbReference>
<dbReference type="PANTHER" id="PTHR35400">
    <property type="entry name" value="SLR1083 PROTEIN"/>
    <property type="match status" value="1"/>
</dbReference>
<keyword evidence="2" id="KW-0540">Nuclease</keyword>
<name>A0ABZ0IV72_9BACT</name>
<dbReference type="GO" id="GO:0004519">
    <property type="term" value="F:endonuclease activity"/>
    <property type="evidence" value="ECO:0007669"/>
    <property type="project" value="UniProtKB-KW"/>
</dbReference>
<dbReference type="InterPro" id="IPR008538">
    <property type="entry name" value="Uma2"/>
</dbReference>
<gene>
    <name evidence="2" type="ORF">RT717_02740</name>
</gene>
<dbReference type="InterPro" id="IPR011335">
    <property type="entry name" value="Restrct_endonuc-II-like"/>
</dbReference>
<protein>
    <submittedName>
        <fullName evidence="2">Uma2 family endonuclease</fullName>
    </submittedName>
</protein>
<evidence type="ECO:0000259" key="1">
    <source>
        <dbReference type="Pfam" id="PF05685"/>
    </source>
</evidence>
<sequence>MATEVMKRLINVDEYYKMAEVGILKPGDRVELINGEIYEMSPIGSKHGSVVKKLAMILNEILKGQVVIGIQDPVRLDESNEPEPDISILKYRADFYSQAHPGPLDLLAIIEVADSSLRHDRQVKLPLYAFYGVPEYWIIDITTKQITVHLGPVGNGYSSQRKFGMGDEINLLGKTIVVSDLLKF</sequence>
<evidence type="ECO:0000313" key="2">
    <source>
        <dbReference type="EMBL" id="WOK07537.1"/>
    </source>
</evidence>